<dbReference type="AlphaFoldDB" id="Q67V56"/>
<sequence>MRAYTYVLAFPPITTTFTRSLASPLPTSLLGRPPHLRQLPATGSGTTVYRLLTNHAICRAVNANPPFDADPVALVPPPRHPPTIGALPPQLPV</sequence>
<proteinExistence type="predicted"/>
<evidence type="ECO:0000313" key="2">
    <source>
        <dbReference type="Proteomes" id="UP000000763"/>
    </source>
</evidence>
<gene>
    <name evidence="1" type="primary">P0047B10.37</name>
</gene>
<name>Q67V56_ORYSJ</name>
<protein>
    <submittedName>
        <fullName evidence="1">Uncharacterized protein</fullName>
    </submittedName>
</protein>
<reference evidence="2" key="1">
    <citation type="journal article" date="2005" name="Nature">
        <title>The map-based sequence of the rice genome.</title>
        <authorList>
            <consortium name="International rice genome sequencing project (IRGSP)"/>
            <person name="Matsumoto T."/>
            <person name="Wu J."/>
            <person name="Kanamori H."/>
            <person name="Katayose Y."/>
            <person name="Fujisawa M."/>
            <person name="Namiki N."/>
            <person name="Mizuno H."/>
            <person name="Yamamoto K."/>
            <person name="Antonio B.A."/>
            <person name="Baba T."/>
            <person name="Sakata K."/>
            <person name="Nagamura Y."/>
            <person name="Aoki H."/>
            <person name="Arikawa K."/>
            <person name="Arita K."/>
            <person name="Bito T."/>
            <person name="Chiden Y."/>
            <person name="Fujitsuka N."/>
            <person name="Fukunaka R."/>
            <person name="Hamada M."/>
            <person name="Harada C."/>
            <person name="Hayashi A."/>
            <person name="Hijishita S."/>
            <person name="Honda M."/>
            <person name="Hosokawa S."/>
            <person name="Ichikawa Y."/>
            <person name="Idonuma A."/>
            <person name="Iijima M."/>
            <person name="Ikeda M."/>
            <person name="Ikeno M."/>
            <person name="Ito K."/>
            <person name="Ito S."/>
            <person name="Ito T."/>
            <person name="Ito Y."/>
            <person name="Ito Y."/>
            <person name="Iwabuchi A."/>
            <person name="Kamiya K."/>
            <person name="Karasawa W."/>
            <person name="Kurita K."/>
            <person name="Katagiri S."/>
            <person name="Kikuta A."/>
            <person name="Kobayashi H."/>
            <person name="Kobayashi N."/>
            <person name="Machita K."/>
            <person name="Maehara T."/>
            <person name="Masukawa M."/>
            <person name="Mizubayashi T."/>
            <person name="Mukai Y."/>
            <person name="Nagasaki H."/>
            <person name="Nagata Y."/>
            <person name="Naito S."/>
            <person name="Nakashima M."/>
            <person name="Nakama Y."/>
            <person name="Nakamichi Y."/>
            <person name="Nakamura M."/>
            <person name="Meguro A."/>
            <person name="Negishi M."/>
            <person name="Ohta I."/>
            <person name="Ohta T."/>
            <person name="Okamoto M."/>
            <person name="Ono N."/>
            <person name="Saji S."/>
            <person name="Sakaguchi M."/>
            <person name="Sakai K."/>
            <person name="Shibata M."/>
            <person name="Shimokawa T."/>
            <person name="Song J."/>
            <person name="Takazaki Y."/>
            <person name="Terasawa K."/>
            <person name="Tsugane M."/>
            <person name="Tsuji K."/>
            <person name="Ueda S."/>
            <person name="Waki K."/>
            <person name="Yamagata H."/>
            <person name="Yamamoto M."/>
            <person name="Yamamoto S."/>
            <person name="Yamane H."/>
            <person name="Yoshiki S."/>
            <person name="Yoshihara R."/>
            <person name="Yukawa K."/>
            <person name="Zhong H."/>
            <person name="Yano M."/>
            <person name="Yuan Q."/>
            <person name="Ouyang S."/>
            <person name="Liu J."/>
            <person name="Jones K.M."/>
            <person name="Gansberger K."/>
            <person name="Moffat K."/>
            <person name="Hill J."/>
            <person name="Bera J."/>
            <person name="Fadrosh D."/>
            <person name="Jin S."/>
            <person name="Johri S."/>
            <person name="Kim M."/>
            <person name="Overton L."/>
            <person name="Reardon M."/>
            <person name="Tsitrin T."/>
            <person name="Vuong H."/>
            <person name="Weaver B."/>
            <person name="Ciecko A."/>
            <person name="Tallon L."/>
            <person name="Jackson J."/>
            <person name="Pai G."/>
            <person name="Aken S.V."/>
            <person name="Utterback T."/>
            <person name="Reidmuller S."/>
            <person name="Feldblyum T."/>
            <person name="Hsiao J."/>
            <person name="Zismann V."/>
            <person name="Iobst S."/>
            <person name="de Vazeille A.R."/>
            <person name="Buell C.R."/>
            <person name="Ying K."/>
            <person name="Li Y."/>
            <person name="Lu T."/>
            <person name="Huang Y."/>
            <person name="Zhao Q."/>
            <person name="Feng Q."/>
            <person name="Zhang L."/>
            <person name="Zhu J."/>
            <person name="Weng Q."/>
            <person name="Mu J."/>
            <person name="Lu Y."/>
            <person name="Fan D."/>
            <person name="Liu Y."/>
            <person name="Guan J."/>
            <person name="Zhang Y."/>
            <person name="Yu S."/>
            <person name="Liu X."/>
            <person name="Zhang Y."/>
            <person name="Hong G."/>
            <person name="Han B."/>
            <person name="Choisne N."/>
            <person name="Demange N."/>
            <person name="Orjeda G."/>
            <person name="Samain S."/>
            <person name="Cattolico L."/>
            <person name="Pelletier E."/>
            <person name="Couloux A."/>
            <person name="Segurens B."/>
            <person name="Wincker P."/>
            <person name="D'Hont A."/>
            <person name="Scarpelli C."/>
            <person name="Weissenbach J."/>
            <person name="Salanoubat M."/>
            <person name="Quetier F."/>
            <person name="Yu Y."/>
            <person name="Kim H.R."/>
            <person name="Rambo T."/>
            <person name="Currie J."/>
            <person name="Collura K."/>
            <person name="Luo M."/>
            <person name="Yang T."/>
            <person name="Ammiraju J.S.S."/>
            <person name="Engler F."/>
            <person name="Soderlund C."/>
            <person name="Wing R.A."/>
            <person name="Palmer L.E."/>
            <person name="de la Bastide M."/>
            <person name="Spiegel L."/>
            <person name="Nascimento L."/>
            <person name="Zutavern T."/>
            <person name="O'Shaughnessy A."/>
            <person name="Dike S."/>
            <person name="Dedhia N."/>
            <person name="Preston R."/>
            <person name="Balija V."/>
            <person name="McCombie W.R."/>
            <person name="Chow T."/>
            <person name="Chen H."/>
            <person name="Chung M."/>
            <person name="Chen C."/>
            <person name="Shaw J."/>
            <person name="Wu H."/>
            <person name="Hsiao K."/>
            <person name="Chao Y."/>
            <person name="Chu M."/>
            <person name="Cheng C."/>
            <person name="Hour A."/>
            <person name="Lee P."/>
            <person name="Lin S."/>
            <person name="Lin Y."/>
            <person name="Liou J."/>
            <person name="Liu S."/>
            <person name="Hsing Y."/>
            <person name="Raghuvanshi S."/>
            <person name="Mohanty A."/>
            <person name="Bharti A.K."/>
            <person name="Gaur A."/>
            <person name="Gupta V."/>
            <person name="Kumar D."/>
            <person name="Ravi V."/>
            <person name="Vij S."/>
            <person name="Kapur A."/>
            <person name="Khurana P."/>
            <person name="Khurana P."/>
            <person name="Khurana J.P."/>
            <person name="Tyagi A.K."/>
            <person name="Gaikwad K."/>
            <person name="Singh A."/>
            <person name="Dalal V."/>
            <person name="Srivastava S."/>
            <person name="Dixit A."/>
            <person name="Pal A.K."/>
            <person name="Ghazi I.A."/>
            <person name="Yadav M."/>
            <person name="Pandit A."/>
            <person name="Bhargava A."/>
            <person name="Sureshbabu K."/>
            <person name="Batra K."/>
            <person name="Sharma T.R."/>
            <person name="Mohapatra T."/>
            <person name="Singh N.K."/>
            <person name="Messing J."/>
            <person name="Nelson A.B."/>
            <person name="Fuks G."/>
            <person name="Kavchok S."/>
            <person name="Keizer G."/>
            <person name="Linton E."/>
            <person name="Llaca V."/>
            <person name="Song R."/>
            <person name="Tanyolac B."/>
            <person name="Young S."/>
            <person name="Ho-Il K."/>
            <person name="Hahn J.H."/>
            <person name="Sangsakoo G."/>
            <person name="Vanavichit A."/>
            <person name="de Mattos Luiz.A.T."/>
            <person name="Zimmer P.D."/>
            <person name="Malone G."/>
            <person name="Dellagostin O."/>
            <person name="de Oliveira A.C."/>
            <person name="Bevan M."/>
            <person name="Bancroft I."/>
            <person name="Minx P."/>
            <person name="Cordum H."/>
            <person name="Wilson R."/>
            <person name="Cheng Z."/>
            <person name="Jin W."/>
            <person name="Jiang J."/>
            <person name="Leong S.A."/>
            <person name="Iwama H."/>
            <person name="Gojobori T."/>
            <person name="Itoh T."/>
            <person name="Niimura Y."/>
            <person name="Fujii Y."/>
            <person name="Habara T."/>
            <person name="Sakai H."/>
            <person name="Sato Y."/>
            <person name="Wilson G."/>
            <person name="Kumar K."/>
            <person name="McCouch S."/>
            <person name="Juretic N."/>
            <person name="Hoen D."/>
            <person name="Wright S."/>
            <person name="Bruskiewich R."/>
            <person name="Bureau T."/>
            <person name="Miyao A."/>
            <person name="Hirochika H."/>
            <person name="Nishikawa T."/>
            <person name="Kadowaki K."/>
            <person name="Sugiura M."/>
            <person name="Burr B."/>
            <person name="Sasaki T."/>
        </authorList>
    </citation>
    <scope>NUCLEOTIDE SEQUENCE [LARGE SCALE GENOMIC DNA]</scope>
    <source>
        <strain evidence="2">cv. Nipponbare</strain>
    </source>
</reference>
<dbReference type="Proteomes" id="UP000000763">
    <property type="component" value="Chromosome 9"/>
</dbReference>
<evidence type="ECO:0000313" key="1">
    <source>
        <dbReference type="EMBL" id="BAD37963.1"/>
    </source>
</evidence>
<accession>Q67V56</accession>
<dbReference type="EMBL" id="AP005308">
    <property type="protein sequence ID" value="BAD37963.1"/>
    <property type="molecule type" value="Genomic_DNA"/>
</dbReference>
<reference evidence="2" key="2">
    <citation type="journal article" date="2008" name="Nucleic Acids Res.">
        <title>The rice annotation project database (RAP-DB): 2008 update.</title>
        <authorList>
            <consortium name="The rice annotation project (RAP)"/>
        </authorList>
    </citation>
    <scope>GENOME REANNOTATION</scope>
    <source>
        <strain evidence="2">cv. Nipponbare</strain>
    </source>
</reference>
<organism evidence="1 2">
    <name type="scientific">Oryza sativa subsp. japonica</name>
    <name type="common">Rice</name>
    <dbReference type="NCBI Taxonomy" id="39947"/>
    <lineage>
        <taxon>Eukaryota</taxon>
        <taxon>Viridiplantae</taxon>
        <taxon>Streptophyta</taxon>
        <taxon>Embryophyta</taxon>
        <taxon>Tracheophyta</taxon>
        <taxon>Spermatophyta</taxon>
        <taxon>Magnoliopsida</taxon>
        <taxon>Liliopsida</taxon>
        <taxon>Poales</taxon>
        <taxon>Poaceae</taxon>
        <taxon>BOP clade</taxon>
        <taxon>Oryzoideae</taxon>
        <taxon>Oryzeae</taxon>
        <taxon>Oryzinae</taxon>
        <taxon>Oryza</taxon>
        <taxon>Oryza sativa</taxon>
    </lineage>
</organism>